<dbReference type="PROSITE" id="PS51194">
    <property type="entry name" value="HELICASE_CTER"/>
    <property type="match status" value="1"/>
</dbReference>
<dbReference type="InterPro" id="IPR054712">
    <property type="entry name" value="Cas3-like_dom"/>
</dbReference>
<comment type="similarity">
    <text evidence="1">In the N-terminal section; belongs to the CRISPR-associated nuclease Cas3-HD family.</text>
</comment>
<name>A0A6N2V750_9FIRM</name>
<keyword evidence="4" id="KW-0479">Metal-binding</keyword>
<dbReference type="GO" id="GO:0016787">
    <property type="term" value="F:hydrolase activity"/>
    <property type="evidence" value="ECO:0007669"/>
    <property type="project" value="UniProtKB-KW"/>
</dbReference>
<dbReference type="SUPFAM" id="SSF52540">
    <property type="entry name" value="P-loop containing nucleoside triphosphate hydrolases"/>
    <property type="match status" value="1"/>
</dbReference>
<dbReference type="GO" id="GO:0005829">
    <property type="term" value="C:cytosol"/>
    <property type="evidence" value="ECO:0007669"/>
    <property type="project" value="TreeGrafter"/>
</dbReference>
<comment type="similarity">
    <text evidence="10">Belongs to the DEAD box helicase family.</text>
</comment>
<dbReference type="NCBIfam" id="TIGR01596">
    <property type="entry name" value="cas3_HD"/>
    <property type="match status" value="1"/>
</dbReference>
<evidence type="ECO:0000256" key="7">
    <source>
        <dbReference type="ARBA" id="ARBA00022806"/>
    </source>
</evidence>
<keyword evidence="6 13" id="KW-0378">Hydrolase</keyword>
<dbReference type="EMBL" id="CACRSQ010000007">
    <property type="protein sequence ID" value="VYT26294.1"/>
    <property type="molecule type" value="Genomic_DNA"/>
</dbReference>
<dbReference type="GO" id="GO:0005524">
    <property type="term" value="F:ATP binding"/>
    <property type="evidence" value="ECO:0007669"/>
    <property type="project" value="UniProtKB-KW"/>
</dbReference>
<dbReference type="InterPro" id="IPR006474">
    <property type="entry name" value="Helicase_Cas3_CRISPR-ass_core"/>
</dbReference>
<protein>
    <submittedName>
        <fullName evidence="13">CRISPR-associated nuclease/helicase Cas3</fullName>
        <ecNumber evidence="13">3.1.-.-</ecNumber>
    </submittedName>
</protein>
<keyword evidence="8" id="KW-0067">ATP-binding</keyword>
<dbReference type="PROSITE" id="PS51643">
    <property type="entry name" value="HD_CAS3"/>
    <property type="match status" value="1"/>
</dbReference>
<keyword evidence="7 13" id="KW-0347">Helicase</keyword>
<evidence type="ECO:0000256" key="3">
    <source>
        <dbReference type="ARBA" id="ARBA00022722"/>
    </source>
</evidence>
<sequence>MKLQEYLAKPNKTIAEHAQDLIRQAEILWDFHYINDKYIFDLLCQACLHHDDGKANKEFQKRVRNGKLKFNPEKEVPHNILSIFYLDPSFYLHSSKYQYEDFMRVACAILYHHDYCEEWKVLREKRDLIDSLLLDEYKHEFDDENELVGIYPSDPQTILLKGLLHRCDYSASGNYQVEYPNDFLIKGLDQMMQAWKVKNPKSKWNELQEFCIEHREDDIIALAPTGMGKTEAGLHWIGDNKGFFVLPVRVAINSIYDRVKNDILKEEKLHERLGLLHSEALEYYREHLSNSEELDIFEYSDRGKILSLPLNISTLDQLFGFIFGYKGYEMKLVTLAYSKIVIDEIQMYDAELLAYLVFGLRKIHQFGGKIAIVTATLSPFLKDILRRDTGIEFKEQQFSNNLMRHSIKVKQESLSAEDIIQCYKKNKMLNHSNKILVVCNTIRKAQEMYDELKEADIDLNLNVFHSRFTRNDRKQLESEIKEFGKTYSDEKQGVLDSRDGIWIATSVVEVSLDIDFDYLFTELSELNALFQRMGRCNRKGKKDIDEYNCFVYCDGKDVKRGRKGFLDAVLYTQSMKALSNCDGPISEEDKLALIEKYFTTEAVSESDYLKEYNETFNKFKIGVKVSDGEQDLRNIFSQNIVPKSVYLDYKESIEGLQKNLMDVEKQIKEEKKLGKDKLILNNLWKRRLEIQEQLKGYIVSIPKYMYIKYKRHEIEIFGEIKINRFETIPVIDCHYDEKGFYPLDVEEMDEPIFTL</sequence>
<dbReference type="InterPro" id="IPR027417">
    <property type="entry name" value="P-loop_NTPase"/>
</dbReference>
<proteinExistence type="inferred from homology"/>
<evidence type="ECO:0000259" key="12">
    <source>
        <dbReference type="PROSITE" id="PS51643"/>
    </source>
</evidence>
<keyword evidence="9" id="KW-0051">Antiviral defense</keyword>
<dbReference type="GO" id="GO:0046872">
    <property type="term" value="F:metal ion binding"/>
    <property type="evidence" value="ECO:0007669"/>
    <property type="project" value="UniProtKB-KW"/>
</dbReference>
<dbReference type="InterPro" id="IPR006483">
    <property type="entry name" value="CRISPR-assoc_Cas3_HD"/>
</dbReference>
<dbReference type="PANTHER" id="PTHR47959:SF16">
    <property type="entry name" value="CRISPR-ASSOCIATED NUCLEASE_HELICASE CAS3-RELATED"/>
    <property type="match status" value="1"/>
</dbReference>
<dbReference type="InterPro" id="IPR001650">
    <property type="entry name" value="Helicase_C-like"/>
</dbReference>
<dbReference type="GO" id="GO:0003724">
    <property type="term" value="F:RNA helicase activity"/>
    <property type="evidence" value="ECO:0007669"/>
    <property type="project" value="TreeGrafter"/>
</dbReference>
<dbReference type="Gene3D" id="1.10.3210.30">
    <property type="match status" value="1"/>
</dbReference>
<reference evidence="13" key="1">
    <citation type="submission" date="2019-11" db="EMBL/GenBank/DDBJ databases">
        <authorList>
            <person name="Feng L."/>
        </authorList>
    </citation>
    <scope>NUCLEOTIDE SEQUENCE</scope>
    <source>
        <strain evidence="13">AcaccaeLFYP115</strain>
    </source>
</reference>
<dbReference type="AlphaFoldDB" id="A0A6N2V750"/>
<evidence type="ECO:0000313" key="13">
    <source>
        <dbReference type="EMBL" id="VYT26294.1"/>
    </source>
</evidence>
<dbReference type="Pfam" id="PF22590">
    <property type="entry name" value="Cas3-like_C_2"/>
    <property type="match status" value="1"/>
</dbReference>
<organism evidence="13">
    <name type="scientific">Anaerostipes caccae</name>
    <dbReference type="NCBI Taxonomy" id="105841"/>
    <lineage>
        <taxon>Bacteria</taxon>
        <taxon>Bacillati</taxon>
        <taxon>Bacillota</taxon>
        <taxon>Clostridia</taxon>
        <taxon>Lachnospirales</taxon>
        <taxon>Lachnospiraceae</taxon>
        <taxon>Anaerostipes</taxon>
    </lineage>
</organism>
<dbReference type="NCBIfam" id="TIGR01587">
    <property type="entry name" value="cas3_core"/>
    <property type="match status" value="1"/>
</dbReference>
<evidence type="ECO:0000256" key="9">
    <source>
        <dbReference type="ARBA" id="ARBA00023118"/>
    </source>
</evidence>
<accession>A0A6N2V750</accession>
<dbReference type="InterPro" id="IPR050079">
    <property type="entry name" value="DEAD_box_RNA_helicase"/>
</dbReference>
<comment type="similarity">
    <text evidence="2">In the central section; belongs to the CRISPR-associated helicase Cas3 family.</text>
</comment>
<gene>
    <name evidence="13" type="primary">cas3</name>
    <name evidence="13" type="ORF">ACLFYP115_02339</name>
</gene>
<dbReference type="InterPro" id="IPR038257">
    <property type="entry name" value="CRISPR-assoc_Cas3_HD_sf"/>
</dbReference>
<evidence type="ECO:0000256" key="5">
    <source>
        <dbReference type="ARBA" id="ARBA00022741"/>
    </source>
</evidence>
<feature type="domain" description="Helicase C-terminal" evidence="11">
    <location>
        <begin position="418"/>
        <end position="592"/>
    </location>
</feature>
<evidence type="ECO:0000256" key="2">
    <source>
        <dbReference type="ARBA" id="ARBA00009046"/>
    </source>
</evidence>
<evidence type="ECO:0000256" key="1">
    <source>
        <dbReference type="ARBA" id="ARBA00006847"/>
    </source>
</evidence>
<feature type="domain" description="HD Cas3-type" evidence="12">
    <location>
        <begin position="7"/>
        <end position="170"/>
    </location>
</feature>
<dbReference type="GO" id="GO:0004518">
    <property type="term" value="F:nuclease activity"/>
    <property type="evidence" value="ECO:0007669"/>
    <property type="project" value="UniProtKB-KW"/>
</dbReference>
<evidence type="ECO:0000256" key="6">
    <source>
        <dbReference type="ARBA" id="ARBA00022801"/>
    </source>
</evidence>
<dbReference type="PANTHER" id="PTHR47959">
    <property type="entry name" value="ATP-DEPENDENT RNA HELICASE RHLE-RELATED"/>
    <property type="match status" value="1"/>
</dbReference>
<dbReference type="SMART" id="SM00490">
    <property type="entry name" value="HELICc"/>
    <property type="match status" value="1"/>
</dbReference>
<dbReference type="GO" id="GO:0051607">
    <property type="term" value="P:defense response to virus"/>
    <property type="evidence" value="ECO:0007669"/>
    <property type="project" value="UniProtKB-KW"/>
</dbReference>
<dbReference type="EC" id="3.1.-.-" evidence="13"/>
<evidence type="ECO:0000256" key="4">
    <source>
        <dbReference type="ARBA" id="ARBA00022723"/>
    </source>
</evidence>
<evidence type="ECO:0000256" key="8">
    <source>
        <dbReference type="ARBA" id="ARBA00022840"/>
    </source>
</evidence>
<evidence type="ECO:0000256" key="10">
    <source>
        <dbReference type="ARBA" id="ARBA00038437"/>
    </source>
</evidence>
<keyword evidence="5" id="KW-0547">Nucleotide-binding</keyword>
<dbReference type="RefSeq" id="WP_006567720.1">
    <property type="nucleotide sequence ID" value="NZ_CACRSQ010000007.1"/>
</dbReference>
<evidence type="ECO:0000259" key="11">
    <source>
        <dbReference type="PROSITE" id="PS51194"/>
    </source>
</evidence>
<dbReference type="CDD" id="cd09641">
    <property type="entry name" value="Cas3''_I"/>
    <property type="match status" value="1"/>
</dbReference>
<keyword evidence="3" id="KW-0540">Nuclease</keyword>
<dbReference type="Gene3D" id="3.40.50.300">
    <property type="entry name" value="P-loop containing nucleotide triphosphate hydrolases"/>
    <property type="match status" value="2"/>
</dbReference>